<dbReference type="HOGENOM" id="CLU_2698374_0_0_11"/>
<dbReference type="Proteomes" id="UP000006247">
    <property type="component" value="Unassembled WGS sequence"/>
</dbReference>
<sequence length="73" mass="7821">MGISRQWVFQDVVIHIVHDHVFAADRAGGEGDRIEIQGAAIGVGVGRAVAFGDGNIEQTLISDQLKLSPTSHR</sequence>
<protein>
    <submittedName>
        <fullName evidence="1">Uncharacterized protein</fullName>
    </submittedName>
</protein>
<reference evidence="1 2" key="1">
    <citation type="submission" date="2009-01" db="EMBL/GenBank/DDBJ databases">
        <authorList>
            <person name="Fulton L."/>
            <person name="Clifton S."/>
            <person name="Chinwalla A.T."/>
            <person name="Mitreva M."/>
            <person name="Sodergren E."/>
            <person name="Weinstock G."/>
            <person name="Clifton S."/>
            <person name="Dooling D.J."/>
            <person name="Fulton B."/>
            <person name="Minx P."/>
            <person name="Pepin K.H."/>
            <person name="Johnson M."/>
            <person name="Bhonagiri V."/>
            <person name="Nash W.E."/>
            <person name="Mardis E.R."/>
            <person name="Wilson R.K."/>
        </authorList>
    </citation>
    <scope>NUCLEOTIDE SEQUENCE [LARGE SCALE GENOMIC DNA]</scope>
    <source>
        <strain evidence="1 2">ATCC 33806</strain>
    </source>
</reference>
<accession>C0E598</accession>
<dbReference type="EMBL" id="ACEB01000031">
    <property type="protein sequence ID" value="EEG26283.1"/>
    <property type="molecule type" value="Genomic_DNA"/>
</dbReference>
<name>C0E598_9CORY</name>
<organism evidence="1 2">
    <name type="scientific">Corynebacterium matruchotii ATCC 33806</name>
    <dbReference type="NCBI Taxonomy" id="566549"/>
    <lineage>
        <taxon>Bacteria</taxon>
        <taxon>Bacillati</taxon>
        <taxon>Actinomycetota</taxon>
        <taxon>Actinomycetes</taxon>
        <taxon>Mycobacteriales</taxon>
        <taxon>Corynebacteriaceae</taxon>
        <taxon>Corynebacterium</taxon>
    </lineage>
</organism>
<evidence type="ECO:0000313" key="1">
    <source>
        <dbReference type="EMBL" id="EEG26283.1"/>
    </source>
</evidence>
<evidence type="ECO:0000313" key="2">
    <source>
        <dbReference type="Proteomes" id="UP000006247"/>
    </source>
</evidence>
<proteinExistence type="predicted"/>
<dbReference type="AlphaFoldDB" id="C0E598"/>
<gene>
    <name evidence="1" type="ORF">CORMATOL_02174</name>
</gene>
<comment type="caution">
    <text evidence="1">The sequence shown here is derived from an EMBL/GenBank/DDBJ whole genome shotgun (WGS) entry which is preliminary data.</text>
</comment>